<dbReference type="Proteomes" id="UP001300383">
    <property type="component" value="Unassembled WGS sequence"/>
</dbReference>
<protein>
    <recommendedName>
        <fullName evidence="3">Uroporphyrinogen decarboxylase (URO-D) domain-containing protein</fullName>
    </recommendedName>
</protein>
<reference evidence="1 2" key="1">
    <citation type="submission" date="2023-05" db="EMBL/GenBank/DDBJ databases">
        <title>[ruminococcus] sp. nov., isolated from a pig farm feces dump.</title>
        <authorList>
            <person name="Chang Y.-H."/>
        </authorList>
    </citation>
    <scope>NUCLEOTIDE SEQUENCE [LARGE SCALE GENOMIC DNA]</scope>
    <source>
        <strain evidence="1 2">YH-rum2234</strain>
    </source>
</reference>
<comment type="caution">
    <text evidence="1">The sequence shown here is derived from an EMBL/GenBank/DDBJ whole genome shotgun (WGS) entry which is preliminary data.</text>
</comment>
<dbReference type="AlphaFoldDB" id="A0AAP4BD66"/>
<accession>A0AAP4BD66</accession>
<dbReference type="SUPFAM" id="SSF51726">
    <property type="entry name" value="UROD/MetE-like"/>
    <property type="match status" value="1"/>
</dbReference>
<gene>
    <name evidence="1" type="ORF">QJ036_13945</name>
</gene>
<dbReference type="RefSeq" id="WP_283231942.1">
    <property type="nucleotide sequence ID" value="NZ_JASGBQ010000039.1"/>
</dbReference>
<organism evidence="1 2">
    <name type="scientific">Fusibacillus kribbianus</name>
    <dbReference type="NCBI Taxonomy" id="3044208"/>
    <lineage>
        <taxon>Bacteria</taxon>
        <taxon>Bacillati</taxon>
        <taxon>Bacillota</taxon>
        <taxon>Clostridia</taxon>
        <taxon>Lachnospirales</taxon>
        <taxon>Lachnospiraceae</taxon>
        <taxon>Fusibacillus</taxon>
    </lineage>
</organism>
<dbReference type="EMBL" id="JASGBQ010000039">
    <property type="protein sequence ID" value="MDI9243547.1"/>
    <property type="molecule type" value="Genomic_DNA"/>
</dbReference>
<dbReference type="InterPro" id="IPR038071">
    <property type="entry name" value="UROD/MetE-like_sf"/>
</dbReference>
<evidence type="ECO:0000313" key="2">
    <source>
        <dbReference type="Proteomes" id="UP001300383"/>
    </source>
</evidence>
<evidence type="ECO:0000313" key="1">
    <source>
        <dbReference type="EMBL" id="MDI9243547.1"/>
    </source>
</evidence>
<proteinExistence type="predicted"/>
<keyword evidence="2" id="KW-1185">Reference proteome</keyword>
<dbReference type="Gene3D" id="3.20.20.210">
    <property type="match status" value="1"/>
</dbReference>
<sequence length="276" mass="31165">MPCFTFWSPHCSLEESNAKDLAYYTIAFQEAYQFDFIKIIESGMYIPEAFGQVIPPNVTPSMQSWQSVEKWRINHGKEWLQLRPLKVEDSPVFIREMEAGATGLFFGMQNGLNLKLGYEGYRKYEWASSARILDAIKDKCKFRMVHLCNGDGEAIDWALDLPCDAFNWADQQDNMPSLGEVRAKTDKVLIGGIKHNGGKSLDRTTAYLHAPNDFSGACRADVKAVMKKRVEDAIEQAGNKLVICGGCGVDMDARRRFPVFQEVMDEIAEERAAGRK</sequence>
<evidence type="ECO:0008006" key="3">
    <source>
        <dbReference type="Google" id="ProtNLM"/>
    </source>
</evidence>
<name>A0AAP4BD66_9FIRM</name>